<keyword evidence="2" id="KW-0732">Signal</keyword>
<accession>A0A517P3R9</accession>
<feature type="compositionally biased region" description="Pro residues" evidence="1">
    <location>
        <begin position="210"/>
        <end position="222"/>
    </location>
</feature>
<dbReference type="Proteomes" id="UP000318741">
    <property type="component" value="Chromosome"/>
</dbReference>
<gene>
    <name evidence="4" type="ORF">CA12_00880</name>
</gene>
<feature type="region of interest" description="Disordered" evidence="1">
    <location>
        <begin position="207"/>
        <end position="232"/>
    </location>
</feature>
<dbReference type="Pfam" id="PF04389">
    <property type="entry name" value="Peptidase_M28"/>
    <property type="match status" value="1"/>
</dbReference>
<keyword evidence="4" id="KW-0378">Hydrolase</keyword>
<sequence precursor="true">MIRRPLPIAFALFALTVLAPVAAGQTEGAPPPEAAAPTAVKAPAVSMERLAADLRWLTSFPTRHTLSAQNVEVAKALREKFRAMGYEDVTLEEFPVARTTRFNVVATKPGRTRPDEIVVLGAHFDSRNKDDADARGPAPGADDNASGTSAVLEIARRLANVPTARTVRFVLFSGEEQGLIGATAHAEALKAAGANVVLMANLDMVGHSSPPGPDGDAPPPTFPERTAAPDAAGARRSIYVESDQGLDSPDNDAASQRWGDRLEQIVYGYGLGVSRGPLYGTDYLPFETAGYPAVGLYDGADTEPFYHNADDLPAVVDADYHARAASATLELVTLAAGAAEPAEAP</sequence>
<dbReference type="OrthoDB" id="9762302at2"/>
<dbReference type="RefSeq" id="WP_145356630.1">
    <property type="nucleotide sequence ID" value="NZ_CP036265.1"/>
</dbReference>
<evidence type="ECO:0000313" key="4">
    <source>
        <dbReference type="EMBL" id="QDT14020.1"/>
    </source>
</evidence>
<feature type="compositionally biased region" description="Low complexity" evidence="1">
    <location>
        <begin position="135"/>
        <end position="145"/>
    </location>
</feature>
<dbReference type="PANTHER" id="PTHR12147:SF26">
    <property type="entry name" value="PEPTIDASE M28 DOMAIN-CONTAINING PROTEIN"/>
    <property type="match status" value="1"/>
</dbReference>
<dbReference type="GO" id="GO:0006508">
    <property type="term" value="P:proteolysis"/>
    <property type="evidence" value="ECO:0007669"/>
    <property type="project" value="InterPro"/>
</dbReference>
<feature type="signal peptide" evidence="2">
    <location>
        <begin position="1"/>
        <end position="19"/>
    </location>
</feature>
<organism evidence="4 5">
    <name type="scientific">Alienimonas californiensis</name>
    <dbReference type="NCBI Taxonomy" id="2527989"/>
    <lineage>
        <taxon>Bacteria</taxon>
        <taxon>Pseudomonadati</taxon>
        <taxon>Planctomycetota</taxon>
        <taxon>Planctomycetia</taxon>
        <taxon>Planctomycetales</taxon>
        <taxon>Planctomycetaceae</taxon>
        <taxon>Alienimonas</taxon>
    </lineage>
</organism>
<dbReference type="PANTHER" id="PTHR12147">
    <property type="entry name" value="METALLOPEPTIDASE M28 FAMILY MEMBER"/>
    <property type="match status" value="1"/>
</dbReference>
<keyword evidence="5" id="KW-1185">Reference proteome</keyword>
<dbReference type="Gene3D" id="3.40.630.10">
    <property type="entry name" value="Zn peptidases"/>
    <property type="match status" value="1"/>
</dbReference>
<evidence type="ECO:0000259" key="3">
    <source>
        <dbReference type="Pfam" id="PF04389"/>
    </source>
</evidence>
<name>A0A517P3R9_9PLAN</name>
<dbReference type="SUPFAM" id="SSF53187">
    <property type="entry name" value="Zn-dependent exopeptidases"/>
    <property type="match status" value="1"/>
</dbReference>
<protein>
    <submittedName>
        <fullName evidence="4">Bacterial leucyl aminopeptidase</fullName>
        <ecNumber evidence="4">3.4.11.10</ecNumber>
    </submittedName>
</protein>
<dbReference type="InterPro" id="IPR007484">
    <property type="entry name" value="Peptidase_M28"/>
</dbReference>
<evidence type="ECO:0000313" key="5">
    <source>
        <dbReference type="Proteomes" id="UP000318741"/>
    </source>
</evidence>
<keyword evidence="4" id="KW-0031">Aminopeptidase</keyword>
<dbReference type="AlphaFoldDB" id="A0A517P3R9"/>
<dbReference type="GO" id="GO:0004177">
    <property type="term" value="F:aminopeptidase activity"/>
    <property type="evidence" value="ECO:0007669"/>
    <property type="project" value="UniProtKB-KW"/>
</dbReference>
<evidence type="ECO:0000256" key="1">
    <source>
        <dbReference type="SAM" id="MobiDB-lite"/>
    </source>
</evidence>
<dbReference type="EMBL" id="CP036265">
    <property type="protein sequence ID" value="QDT14020.1"/>
    <property type="molecule type" value="Genomic_DNA"/>
</dbReference>
<proteinExistence type="predicted"/>
<feature type="domain" description="Peptidase M28" evidence="3">
    <location>
        <begin position="103"/>
        <end position="209"/>
    </location>
</feature>
<dbReference type="InterPro" id="IPR045175">
    <property type="entry name" value="M28_fam"/>
</dbReference>
<dbReference type="KEGG" id="acaf:CA12_00880"/>
<evidence type="ECO:0000256" key="2">
    <source>
        <dbReference type="SAM" id="SignalP"/>
    </source>
</evidence>
<dbReference type="GO" id="GO:0008235">
    <property type="term" value="F:metalloexopeptidase activity"/>
    <property type="evidence" value="ECO:0007669"/>
    <property type="project" value="InterPro"/>
</dbReference>
<feature type="region of interest" description="Disordered" evidence="1">
    <location>
        <begin position="128"/>
        <end position="147"/>
    </location>
</feature>
<reference evidence="4 5" key="1">
    <citation type="submission" date="2019-02" db="EMBL/GenBank/DDBJ databases">
        <title>Deep-cultivation of Planctomycetes and their phenomic and genomic characterization uncovers novel biology.</title>
        <authorList>
            <person name="Wiegand S."/>
            <person name="Jogler M."/>
            <person name="Boedeker C."/>
            <person name="Pinto D."/>
            <person name="Vollmers J."/>
            <person name="Rivas-Marin E."/>
            <person name="Kohn T."/>
            <person name="Peeters S.H."/>
            <person name="Heuer A."/>
            <person name="Rast P."/>
            <person name="Oberbeckmann S."/>
            <person name="Bunk B."/>
            <person name="Jeske O."/>
            <person name="Meyerdierks A."/>
            <person name="Storesund J.E."/>
            <person name="Kallscheuer N."/>
            <person name="Luecker S."/>
            <person name="Lage O.M."/>
            <person name="Pohl T."/>
            <person name="Merkel B.J."/>
            <person name="Hornburger P."/>
            <person name="Mueller R.-W."/>
            <person name="Bruemmer F."/>
            <person name="Labrenz M."/>
            <person name="Spormann A.M."/>
            <person name="Op den Camp H."/>
            <person name="Overmann J."/>
            <person name="Amann R."/>
            <person name="Jetten M.S.M."/>
            <person name="Mascher T."/>
            <person name="Medema M.H."/>
            <person name="Devos D.P."/>
            <person name="Kaster A.-K."/>
            <person name="Ovreas L."/>
            <person name="Rohde M."/>
            <person name="Galperin M.Y."/>
            <person name="Jogler C."/>
        </authorList>
    </citation>
    <scope>NUCLEOTIDE SEQUENCE [LARGE SCALE GENOMIC DNA]</scope>
    <source>
        <strain evidence="4 5">CA12</strain>
    </source>
</reference>
<keyword evidence="4" id="KW-0645">Protease</keyword>
<dbReference type="EC" id="3.4.11.10" evidence="4"/>
<feature type="chain" id="PRO_5021909111" evidence="2">
    <location>
        <begin position="20"/>
        <end position="345"/>
    </location>
</feature>